<feature type="transmembrane region" description="Helical" evidence="7">
    <location>
        <begin position="19"/>
        <end position="37"/>
    </location>
</feature>
<keyword evidence="6 7" id="KW-0472">Membrane</keyword>
<keyword evidence="3" id="KW-1003">Cell membrane</keyword>
<comment type="subcellular location">
    <subcellularLocation>
        <location evidence="1 7">Cell membrane</location>
        <topology evidence="1 7">Multi-pass membrane protein</topology>
    </subcellularLocation>
</comment>
<evidence type="ECO:0000256" key="2">
    <source>
        <dbReference type="ARBA" id="ARBA00022448"/>
    </source>
</evidence>
<evidence type="ECO:0000256" key="4">
    <source>
        <dbReference type="ARBA" id="ARBA00022692"/>
    </source>
</evidence>
<feature type="transmembrane region" description="Helical" evidence="7">
    <location>
        <begin position="216"/>
        <end position="233"/>
    </location>
</feature>
<keyword evidence="2 7" id="KW-0813">Transport</keyword>
<dbReference type="CDD" id="cd06261">
    <property type="entry name" value="TM_PBP2"/>
    <property type="match status" value="1"/>
</dbReference>
<proteinExistence type="inferred from homology"/>
<feature type="transmembrane region" description="Helical" evidence="7">
    <location>
        <begin position="87"/>
        <end position="107"/>
    </location>
</feature>
<evidence type="ECO:0000256" key="7">
    <source>
        <dbReference type="RuleBase" id="RU363032"/>
    </source>
</evidence>
<name>A0A397Q2A1_9HYPH</name>
<dbReference type="EMBL" id="QXDF01000001">
    <property type="protein sequence ID" value="RIA55620.1"/>
    <property type="molecule type" value="Genomic_DNA"/>
</dbReference>
<dbReference type="Proteomes" id="UP000266273">
    <property type="component" value="Unassembled WGS sequence"/>
</dbReference>
<evidence type="ECO:0000256" key="3">
    <source>
        <dbReference type="ARBA" id="ARBA00022475"/>
    </source>
</evidence>
<dbReference type="Gene3D" id="1.10.3720.10">
    <property type="entry name" value="MetI-like"/>
    <property type="match status" value="1"/>
</dbReference>
<evidence type="ECO:0000256" key="6">
    <source>
        <dbReference type="ARBA" id="ARBA00023136"/>
    </source>
</evidence>
<sequence>MSVAALETQIIALERQRRLYSGLLVLIIVLILVAGYAEAESLNSGSFWLGLQKFFDYPGAIVSKAIEAGWGFFAIVLEFVPALIETINIALVSTLIGGALAVVLAFASTRMLDVWPPLIPITRRLMDIMRAFPELIIALFLIYVLGGGPVPAMIAVAFHTAGALGKLFSEVNENIDQKPIEGLRSVGANWVERMRFGALPQVLPNYLSYLLLRLEINVRASAILGYVGAGGIGVELRRTIGWGRGAGDETAAIFLLLFLTIMAVDQLSSFLRLRLTRPIGTD</sequence>
<dbReference type="InterPro" id="IPR035906">
    <property type="entry name" value="MetI-like_sf"/>
</dbReference>
<dbReference type="NCBIfam" id="TIGR01097">
    <property type="entry name" value="PhnE"/>
    <property type="match status" value="1"/>
</dbReference>
<evidence type="ECO:0000256" key="1">
    <source>
        <dbReference type="ARBA" id="ARBA00004651"/>
    </source>
</evidence>
<keyword evidence="4 7" id="KW-0812">Transmembrane</keyword>
<accession>A0A397Q2A1</accession>
<keyword evidence="10" id="KW-1185">Reference proteome</keyword>
<organism evidence="9 10">
    <name type="scientific">Dichotomicrobium thermohalophilum</name>
    <dbReference type="NCBI Taxonomy" id="933063"/>
    <lineage>
        <taxon>Bacteria</taxon>
        <taxon>Pseudomonadati</taxon>
        <taxon>Pseudomonadota</taxon>
        <taxon>Alphaproteobacteria</taxon>
        <taxon>Hyphomicrobiales</taxon>
        <taxon>Hyphomicrobiaceae</taxon>
        <taxon>Dichotomicrobium</taxon>
    </lineage>
</organism>
<comment type="similarity">
    <text evidence="7">Belongs to the binding-protein-dependent transport system permease family.</text>
</comment>
<dbReference type="InterPro" id="IPR005769">
    <property type="entry name" value="PhnE/PtxC"/>
</dbReference>
<feature type="transmembrane region" description="Helical" evidence="7">
    <location>
        <begin position="135"/>
        <end position="158"/>
    </location>
</feature>
<evidence type="ECO:0000256" key="5">
    <source>
        <dbReference type="ARBA" id="ARBA00022989"/>
    </source>
</evidence>
<dbReference type="GO" id="GO:0015416">
    <property type="term" value="F:ABC-type phosphonate transporter activity"/>
    <property type="evidence" value="ECO:0007669"/>
    <property type="project" value="InterPro"/>
</dbReference>
<dbReference type="Pfam" id="PF00528">
    <property type="entry name" value="BPD_transp_1"/>
    <property type="match status" value="1"/>
</dbReference>
<dbReference type="RefSeq" id="WP_119060503.1">
    <property type="nucleotide sequence ID" value="NZ_QXDF01000001.1"/>
</dbReference>
<comment type="caution">
    <text evidence="9">The sequence shown here is derived from an EMBL/GenBank/DDBJ whole genome shotgun (WGS) entry which is preliminary data.</text>
</comment>
<reference evidence="9 10" key="1">
    <citation type="submission" date="2018-08" db="EMBL/GenBank/DDBJ databases">
        <title>Genomic Encyclopedia of Archaeal and Bacterial Type Strains, Phase II (KMG-II): from individual species to whole genera.</title>
        <authorList>
            <person name="Goeker M."/>
        </authorList>
    </citation>
    <scope>NUCLEOTIDE SEQUENCE [LARGE SCALE GENOMIC DNA]</scope>
    <source>
        <strain evidence="9 10">DSM 5002</strain>
    </source>
</reference>
<evidence type="ECO:0000313" key="10">
    <source>
        <dbReference type="Proteomes" id="UP000266273"/>
    </source>
</evidence>
<dbReference type="PROSITE" id="PS50928">
    <property type="entry name" value="ABC_TM1"/>
    <property type="match status" value="1"/>
</dbReference>
<dbReference type="InterPro" id="IPR000515">
    <property type="entry name" value="MetI-like"/>
</dbReference>
<evidence type="ECO:0000259" key="8">
    <source>
        <dbReference type="PROSITE" id="PS50928"/>
    </source>
</evidence>
<feature type="domain" description="ABC transmembrane type-1" evidence="8">
    <location>
        <begin position="83"/>
        <end position="268"/>
    </location>
</feature>
<dbReference type="PANTHER" id="PTHR30043:SF1">
    <property type="entry name" value="ABC TRANSPORT SYSTEM PERMEASE PROTEIN P69"/>
    <property type="match status" value="1"/>
</dbReference>
<protein>
    <submittedName>
        <fullName evidence="9">Phosphonate transport system permease protein</fullName>
    </submittedName>
</protein>
<gene>
    <name evidence="9" type="ORF">BXY53_0690</name>
</gene>
<keyword evidence="5 7" id="KW-1133">Transmembrane helix</keyword>
<dbReference type="GO" id="GO:0005886">
    <property type="term" value="C:plasma membrane"/>
    <property type="evidence" value="ECO:0007669"/>
    <property type="project" value="UniProtKB-SubCell"/>
</dbReference>
<dbReference type="SUPFAM" id="SSF161098">
    <property type="entry name" value="MetI-like"/>
    <property type="match status" value="1"/>
</dbReference>
<dbReference type="OrthoDB" id="7820570at2"/>
<dbReference type="AlphaFoldDB" id="A0A397Q2A1"/>
<evidence type="ECO:0000313" key="9">
    <source>
        <dbReference type="EMBL" id="RIA55620.1"/>
    </source>
</evidence>
<feature type="transmembrane region" description="Helical" evidence="7">
    <location>
        <begin position="57"/>
        <end position="80"/>
    </location>
</feature>
<dbReference type="PANTHER" id="PTHR30043">
    <property type="entry name" value="PHOSPHONATES TRANSPORT SYSTEM PERMEASE PROTEIN"/>
    <property type="match status" value="1"/>
</dbReference>
<feature type="transmembrane region" description="Helical" evidence="7">
    <location>
        <begin position="253"/>
        <end position="273"/>
    </location>
</feature>